<reference evidence="1" key="2">
    <citation type="submission" date="2022-01" db="EMBL/GenBank/DDBJ databases">
        <authorList>
            <person name="Yamashiro T."/>
            <person name="Shiraishi A."/>
            <person name="Satake H."/>
            <person name="Nakayama K."/>
        </authorList>
    </citation>
    <scope>NUCLEOTIDE SEQUENCE</scope>
</reference>
<gene>
    <name evidence="1" type="ORF">Tco_1091089</name>
</gene>
<comment type="caution">
    <text evidence="1">The sequence shown here is derived from an EMBL/GenBank/DDBJ whole genome shotgun (WGS) entry which is preliminary data.</text>
</comment>
<name>A0ABQ5I690_9ASTR</name>
<dbReference type="Proteomes" id="UP001151760">
    <property type="component" value="Unassembled WGS sequence"/>
</dbReference>
<sequence length="185" mass="20200">MYGGSEIQESCCYSDVRDEECHETQAVTRCGLVYSGGAEESHVVVILFLFYTTLSNSVNTSEVVWHESFQLRSRETGHTVTTLGESMVKQGVSQEVVQGSDIMGWSTHMCSTRRRGGSGFMSFSERKGGNWISCLDVGEVGVGGDSFVNLMVIEMDGGNGKMKYWGLGIGDIINVGVRKKGWEGV</sequence>
<keyword evidence="2" id="KW-1185">Reference proteome</keyword>
<evidence type="ECO:0000313" key="2">
    <source>
        <dbReference type="Proteomes" id="UP001151760"/>
    </source>
</evidence>
<dbReference type="EMBL" id="BQNB010020402">
    <property type="protein sequence ID" value="GJT95571.1"/>
    <property type="molecule type" value="Genomic_DNA"/>
</dbReference>
<reference evidence="1" key="1">
    <citation type="journal article" date="2022" name="Int. J. Mol. Sci.">
        <title>Draft Genome of Tanacetum Coccineum: Genomic Comparison of Closely Related Tanacetum-Family Plants.</title>
        <authorList>
            <person name="Yamashiro T."/>
            <person name="Shiraishi A."/>
            <person name="Nakayama K."/>
            <person name="Satake H."/>
        </authorList>
    </citation>
    <scope>NUCLEOTIDE SEQUENCE</scope>
</reference>
<protein>
    <submittedName>
        <fullName evidence="1">Uncharacterized protein</fullName>
    </submittedName>
</protein>
<organism evidence="1 2">
    <name type="scientific">Tanacetum coccineum</name>
    <dbReference type="NCBI Taxonomy" id="301880"/>
    <lineage>
        <taxon>Eukaryota</taxon>
        <taxon>Viridiplantae</taxon>
        <taxon>Streptophyta</taxon>
        <taxon>Embryophyta</taxon>
        <taxon>Tracheophyta</taxon>
        <taxon>Spermatophyta</taxon>
        <taxon>Magnoliopsida</taxon>
        <taxon>eudicotyledons</taxon>
        <taxon>Gunneridae</taxon>
        <taxon>Pentapetalae</taxon>
        <taxon>asterids</taxon>
        <taxon>campanulids</taxon>
        <taxon>Asterales</taxon>
        <taxon>Asteraceae</taxon>
        <taxon>Asteroideae</taxon>
        <taxon>Anthemideae</taxon>
        <taxon>Anthemidinae</taxon>
        <taxon>Tanacetum</taxon>
    </lineage>
</organism>
<accession>A0ABQ5I690</accession>
<evidence type="ECO:0000313" key="1">
    <source>
        <dbReference type="EMBL" id="GJT95571.1"/>
    </source>
</evidence>
<proteinExistence type="predicted"/>